<keyword evidence="6" id="KW-0999">Mitochondrion inner membrane</keyword>
<evidence type="ECO:0000256" key="8">
    <source>
        <dbReference type="ARBA" id="ARBA00023128"/>
    </source>
</evidence>
<keyword evidence="4 10" id="KW-0812">Transmembrane</keyword>
<protein>
    <submittedName>
        <fullName evidence="12">Uncharacterized protein</fullName>
    </submittedName>
</protein>
<evidence type="ECO:0000256" key="2">
    <source>
        <dbReference type="ARBA" id="ARBA00006375"/>
    </source>
</evidence>
<comment type="subcellular location">
    <subcellularLocation>
        <location evidence="1">Mitochondrion inner membrane</location>
        <topology evidence="1">Multi-pass membrane protein</topology>
    </subcellularLocation>
</comment>
<name>A0ABD3MC31_9STRA</name>
<evidence type="ECO:0000256" key="3">
    <source>
        <dbReference type="ARBA" id="ARBA00022448"/>
    </source>
</evidence>
<dbReference type="Gene3D" id="1.50.40.10">
    <property type="entry name" value="Mitochondrial carrier domain"/>
    <property type="match status" value="1"/>
</dbReference>
<keyword evidence="7" id="KW-1133">Transmembrane helix</keyword>
<dbReference type="InterPro" id="IPR050391">
    <property type="entry name" value="Mito_Metabolite_Transporter"/>
</dbReference>
<evidence type="ECO:0000256" key="5">
    <source>
        <dbReference type="ARBA" id="ARBA00022737"/>
    </source>
</evidence>
<dbReference type="AlphaFoldDB" id="A0ABD3MC31"/>
<dbReference type="FunFam" id="1.50.40.10:FF:000009">
    <property type="entry name" value="Mitochondrial 2-oxoglutarate/malate carrier protein"/>
    <property type="match status" value="1"/>
</dbReference>
<sequence>MPEKKSGIATIAEPFVCGGSAATFASVIIHPMDLAKASDNDMNYSGYQVRMQLYGQLNPGKPVPGFASILSSLIKNDGISSIYKGVDAAIGRQLVYGTARIGLHRAISDKLVESNGGKPISFGMKTLSGMASGSIAVCIGTPFDIALVRLQSDSMAPLSERKNYKNVFDALTRTASEEGAVALYKGLAPNVLRGMAMNVGMLACYDQAKEIVAKLLGDPMEKGPALTTQIGASCVAVSLFQLFCLFRFLGKRPFMPFDLIKSRLMAQKPDPTTGKLPYAGVVDCTIQIFKKEGPVGFFSGFSAYYGRCAPHAMIILLSIESITKGYRSIMGLN</sequence>
<proteinExistence type="inferred from homology"/>
<dbReference type="PROSITE" id="PS50920">
    <property type="entry name" value="SOLCAR"/>
    <property type="match status" value="3"/>
</dbReference>
<evidence type="ECO:0000313" key="13">
    <source>
        <dbReference type="Proteomes" id="UP001530293"/>
    </source>
</evidence>
<evidence type="ECO:0000256" key="4">
    <source>
        <dbReference type="ARBA" id="ARBA00022692"/>
    </source>
</evidence>
<dbReference type="Proteomes" id="UP001530293">
    <property type="component" value="Unassembled WGS sequence"/>
</dbReference>
<keyword evidence="3 11" id="KW-0813">Transport</keyword>
<evidence type="ECO:0000256" key="7">
    <source>
        <dbReference type="ARBA" id="ARBA00022989"/>
    </source>
</evidence>
<reference evidence="12 13" key="1">
    <citation type="submission" date="2024-10" db="EMBL/GenBank/DDBJ databases">
        <title>Updated reference genomes for cyclostephanoid diatoms.</title>
        <authorList>
            <person name="Roberts W.R."/>
            <person name="Alverson A.J."/>
        </authorList>
    </citation>
    <scope>NUCLEOTIDE SEQUENCE [LARGE SCALE GENOMIC DNA]</scope>
    <source>
        <strain evidence="12 13">AJA232-27</strain>
    </source>
</reference>
<evidence type="ECO:0000256" key="9">
    <source>
        <dbReference type="ARBA" id="ARBA00023136"/>
    </source>
</evidence>
<dbReference type="InterPro" id="IPR023395">
    <property type="entry name" value="MCP_dom_sf"/>
</dbReference>
<comment type="caution">
    <text evidence="12">The sequence shown here is derived from an EMBL/GenBank/DDBJ whole genome shotgun (WGS) entry which is preliminary data.</text>
</comment>
<evidence type="ECO:0000256" key="10">
    <source>
        <dbReference type="PROSITE-ProRule" id="PRU00282"/>
    </source>
</evidence>
<evidence type="ECO:0000256" key="6">
    <source>
        <dbReference type="ARBA" id="ARBA00022792"/>
    </source>
</evidence>
<feature type="repeat" description="Solcar" evidence="10">
    <location>
        <begin position="120"/>
        <end position="211"/>
    </location>
</feature>
<dbReference type="SUPFAM" id="SSF103506">
    <property type="entry name" value="Mitochondrial carrier"/>
    <property type="match status" value="1"/>
</dbReference>
<evidence type="ECO:0000256" key="11">
    <source>
        <dbReference type="RuleBase" id="RU000488"/>
    </source>
</evidence>
<keyword evidence="8" id="KW-0496">Mitochondrion</keyword>
<dbReference type="InterPro" id="IPR018108">
    <property type="entry name" value="MCP_transmembrane"/>
</dbReference>
<evidence type="ECO:0000313" key="12">
    <source>
        <dbReference type="EMBL" id="KAL3761611.1"/>
    </source>
</evidence>
<comment type="similarity">
    <text evidence="2 11">Belongs to the mitochondrial carrier (TC 2.A.29) family.</text>
</comment>
<keyword evidence="9 10" id="KW-0472">Membrane</keyword>
<evidence type="ECO:0000256" key="1">
    <source>
        <dbReference type="ARBA" id="ARBA00004448"/>
    </source>
</evidence>
<feature type="repeat" description="Solcar" evidence="10">
    <location>
        <begin position="224"/>
        <end position="325"/>
    </location>
</feature>
<dbReference type="EMBL" id="JALLBG020000148">
    <property type="protein sequence ID" value="KAL3761611.1"/>
    <property type="molecule type" value="Genomic_DNA"/>
</dbReference>
<dbReference type="PANTHER" id="PTHR45618">
    <property type="entry name" value="MITOCHONDRIAL DICARBOXYLATE CARRIER-RELATED"/>
    <property type="match status" value="1"/>
</dbReference>
<feature type="repeat" description="Solcar" evidence="10">
    <location>
        <begin position="9"/>
        <end position="110"/>
    </location>
</feature>
<dbReference type="GO" id="GO:0005743">
    <property type="term" value="C:mitochondrial inner membrane"/>
    <property type="evidence" value="ECO:0007669"/>
    <property type="project" value="UniProtKB-SubCell"/>
</dbReference>
<gene>
    <name evidence="12" type="ORF">ACHAWU_000098</name>
</gene>
<dbReference type="Pfam" id="PF00153">
    <property type="entry name" value="Mito_carr"/>
    <property type="match status" value="3"/>
</dbReference>
<keyword evidence="13" id="KW-1185">Reference proteome</keyword>
<keyword evidence="5" id="KW-0677">Repeat</keyword>
<organism evidence="12 13">
    <name type="scientific">Discostella pseudostelligera</name>
    <dbReference type="NCBI Taxonomy" id="259834"/>
    <lineage>
        <taxon>Eukaryota</taxon>
        <taxon>Sar</taxon>
        <taxon>Stramenopiles</taxon>
        <taxon>Ochrophyta</taxon>
        <taxon>Bacillariophyta</taxon>
        <taxon>Coscinodiscophyceae</taxon>
        <taxon>Thalassiosirophycidae</taxon>
        <taxon>Stephanodiscales</taxon>
        <taxon>Stephanodiscaceae</taxon>
        <taxon>Discostella</taxon>
    </lineage>
</organism>
<accession>A0ABD3MC31</accession>